<sequence length="240" mass="28458">MHDTSQSSENAAISIIYHTNNNQIQFQQCSRSQSPDILKEYEQNIIFQIQKEYSLYKKEKIVQQTLTYTGRHREFYSDESYSEIPEIEFKKIKPLIRAQRYQNEQLIDLQNVDNLQIDISADWQNQEILEIIQSIQTAVKPITNQYFEQLALLVGNNKTKDQCQHKFYEIYQHIRNCSNWNIKDIRIIVKTATFFTDSNIISRVDASTMFKTQDEIVQILSLLNITFNLNGKRVKYIKQE</sequence>
<evidence type="ECO:0000313" key="2">
    <source>
        <dbReference type="EMBL" id="CAL6042983.1"/>
    </source>
</evidence>
<proteinExistence type="predicted"/>
<dbReference type="EMBL" id="CAXDID020000155">
    <property type="protein sequence ID" value="CAL6042983.1"/>
    <property type="molecule type" value="Genomic_DNA"/>
</dbReference>
<dbReference type="Proteomes" id="UP001642409">
    <property type="component" value="Unassembled WGS sequence"/>
</dbReference>
<evidence type="ECO:0000313" key="1">
    <source>
        <dbReference type="EMBL" id="CAI9947853.1"/>
    </source>
</evidence>
<dbReference type="EMBL" id="CATOUU010000782">
    <property type="protein sequence ID" value="CAI9947853.1"/>
    <property type="molecule type" value="Genomic_DNA"/>
</dbReference>
<dbReference type="AlphaFoldDB" id="A0AA86Q1H6"/>
<name>A0AA86Q1H6_9EUKA</name>
<reference evidence="2 3" key="2">
    <citation type="submission" date="2024-07" db="EMBL/GenBank/DDBJ databases">
        <authorList>
            <person name="Akdeniz Z."/>
        </authorList>
    </citation>
    <scope>NUCLEOTIDE SEQUENCE [LARGE SCALE GENOMIC DNA]</scope>
</reference>
<keyword evidence="3" id="KW-1185">Reference proteome</keyword>
<accession>A0AA86Q1H6</accession>
<organism evidence="1">
    <name type="scientific">Hexamita inflata</name>
    <dbReference type="NCBI Taxonomy" id="28002"/>
    <lineage>
        <taxon>Eukaryota</taxon>
        <taxon>Metamonada</taxon>
        <taxon>Diplomonadida</taxon>
        <taxon>Hexamitidae</taxon>
        <taxon>Hexamitinae</taxon>
        <taxon>Hexamita</taxon>
    </lineage>
</organism>
<protein>
    <submittedName>
        <fullName evidence="2">Hypothetical_protein</fullName>
    </submittedName>
</protein>
<evidence type="ECO:0000313" key="3">
    <source>
        <dbReference type="Proteomes" id="UP001642409"/>
    </source>
</evidence>
<reference evidence="1" key="1">
    <citation type="submission" date="2023-06" db="EMBL/GenBank/DDBJ databases">
        <authorList>
            <person name="Kurt Z."/>
        </authorList>
    </citation>
    <scope>NUCLEOTIDE SEQUENCE</scope>
</reference>
<gene>
    <name evidence="1" type="ORF">HINF_LOCUS35498</name>
    <name evidence="2" type="ORF">HINF_LOCUS39855</name>
</gene>
<comment type="caution">
    <text evidence="1">The sequence shown here is derived from an EMBL/GenBank/DDBJ whole genome shotgun (WGS) entry which is preliminary data.</text>
</comment>